<evidence type="ECO:0000313" key="2">
    <source>
        <dbReference type="Proteomes" id="UP000193648"/>
    </source>
</evidence>
<dbReference type="Proteomes" id="UP000193648">
    <property type="component" value="Unassembled WGS sequence"/>
</dbReference>
<protein>
    <submittedName>
        <fullName evidence="1">Uncharacterized protein</fullName>
    </submittedName>
</protein>
<dbReference type="AlphaFoldDB" id="A0A1Y2H061"/>
<evidence type="ECO:0000313" key="1">
    <source>
        <dbReference type="EMBL" id="ORZ27947.1"/>
    </source>
</evidence>
<accession>A0A1Y2H061</accession>
<reference evidence="1 2" key="1">
    <citation type="submission" date="2016-07" db="EMBL/GenBank/DDBJ databases">
        <title>Pervasive Adenine N6-methylation of Active Genes in Fungi.</title>
        <authorList>
            <consortium name="DOE Joint Genome Institute"/>
            <person name="Mondo S.J."/>
            <person name="Dannebaum R.O."/>
            <person name="Kuo R.C."/>
            <person name="Labutti K."/>
            <person name="Haridas S."/>
            <person name="Kuo A."/>
            <person name="Salamov A."/>
            <person name="Ahrendt S.R."/>
            <person name="Lipzen A."/>
            <person name="Sullivan W."/>
            <person name="Andreopoulos W.B."/>
            <person name="Clum A."/>
            <person name="Lindquist E."/>
            <person name="Daum C."/>
            <person name="Ramamoorthy G.K."/>
            <person name="Gryganskyi A."/>
            <person name="Culley D."/>
            <person name="Magnuson J.K."/>
            <person name="James T.Y."/>
            <person name="O'Malley M.A."/>
            <person name="Stajich J.E."/>
            <person name="Spatafora J.W."/>
            <person name="Visel A."/>
            <person name="Grigoriev I.V."/>
        </authorList>
    </citation>
    <scope>NUCLEOTIDE SEQUENCE [LARGE SCALE GENOMIC DNA]</scope>
    <source>
        <strain evidence="1 2">NRRL 3116</strain>
    </source>
</reference>
<gene>
    <name evidence="1" type="ORF">BCR41DRAFT_367486</name>
</gene>
<dbReference type="GeneID" id="33568148"/>
<dbReference type="RefSeq" id="XP_021885650.1">
    <property type="nucleotide sequence ID" value="XM_022026305.1"/>
</dbReference>
<dbReference type="EMBL" id="MCFF01000003">
    <property type="protein sequence ID" value="ORZ27947.1"/>
    <property type="molecule type" value="Genomic_DNA"/>
</dbReference>
<comment type="caution">
    <text evidence="1">The sequence shown here is derived from an EMBL/GenBank/DDBJ whole genome shotgun (WGS) entry which is preliminary data.</text>
</comment>
<sequence>MYRKNLDGAGFEDVLFQQLIRSPGLVLQTTNLAGENPLDVDLGATGYELMQKPPRMLGRDGMGILVRCYVGYERFSFIQGYRFIQVSVRDFKTYDKESAMIELAFDKGPGAKNQIEEYLDAAFGGFHEAILIGRGIRKRFEVKKDGILRKDFKVIYICGRGDFGEGASGKHGLPNHKLKALEYPEVRHICFGELKQSDLAL</sequence>
<keyword evidence="2" id="KW-1185">Reference proteome</keyword>
<organism evidence="1 2">
    <name type="scientific">Lobosporangium transversale</name>
    <dbReference type="NCBI Taxonomy" id="64571"/>
    <lineage>
        <taxon>Eukaryota</taxon>
        <taxon>Fungi</taxon>
        <taxon>Fungi incertae sedis</taxon>
        <taxon>Mucoromycota</taxon>
        <taxon>Mortierellomycotina</taxon>
        <taxon>Mortierellomycetes</taxon>
        <taxon>Mortierellales</taxon>
        <taxon>Mortierellaceae</taxon>
        <taxon>Lobosporangium</taxon>
    </lineage>
</organism>
<dbReference type="InParanoid" id="A0A1Y2H061"/>
<name>A0A1Y2H061_9FUNG</name>
<proteinExistence type="predicted"/>
<dbReference type="OrthoDB" id="2303713at2759"/>